<dbReference type="Proteomes" id="UP001642540">
    <property type="component" value="Unassembled WGS sequence"/>
</dbReference>
<keyword evidence="5" id="KW-0862">Zinc</keyword>
<dbReference type="Gene3D" id="3.30.160.60">
    <property type="entry name" value="Classic Zinc Finger"/>
    <property type="match status" value="4"/>
</dbReference>
<evidence type="ECO:0000259" key="12">
    <source>
        <dbReference type="PROSITE" id="PS50157"/>
    </source>
</evidence>
<evidence type="ECO:0000256" key="7">
    <source>
        <dbReference type="ARBA" id="ARBA00023125"/>
    </source>
</evidence>
<comment type="caution">
    <text evidence="13">The sequence shown here is derived from an EMBL/GenBank/DDBJ whole genome shotgun (WGS) entry which is preliminary data.</text>
</comment>
<dbReference type="PROSITE" id="PS50157">
    <property type="entry name" value="ZINC_FINGER_C2H2_2"/>
    <property type="match status" value="3"/>
</dbReference>
<dbReference type="InterPro" id="IPR013087">
    <property type="entry name" value="Znf_C2H2_type"/>
</dbReference>
<feature type="domain" description="C2H2-type" evidence="12">
    <location>
        <begin position="308"/>
        <end position="335"/>
    </location>
</feature>
<dbReference type="InterPro" id="IPR050752">
    <property type="entry name" value="C2H2-ZF_domain"/>
</dbReference>
<keyword evidence="7" id="KW-0238">DNA-binding</keyword>
<dbReference type="PANTHER" id="PTHR24384">
    <property type="entry name" value="FINGER PUTATIVE TRANSCRIPTION FACTOR FAMILY-RELATED"/>
    <property type="match status" value="1"/>
</dbReference>
<keyword evidence="6" id="KW-0805">Transcription regulation</keyword>
<organism evidence="13 14">
    <name type="scientific">Orchesella dallaii</name>
    <dbReference type="NCBI Taxonomy" id="48710"/>
    <lineage>
        <taxon>Eukaryota</taxon>
        <taxon>Metazoa</taxon>
        <taxon>Ecdysozoa</taxon>
        <taxon>Arthropoda</taxon>
        <taxon>Hexapoda</taxon>
        <taxon>Collembola</taxon>
        <taxon>Entomobryomorpha</taxon>
        <taxon>Entomobryoidea</taxon>
        <taxon>Orchesellidae</taxon>
        <taxon>Orchesellinae</taxon>
        <taxon>Orchesella</taxon>
    </lineage>
</organism>
<evidence type="ECO:0000256" key="11">
    <source>
        <dbReference type="SAM" id="MobiDB-lite"/>
    </source>
</evidence>
<keyword evidence="9" id="KW-0539">Nucleus</keyword>
<feature type="compositionally biased region" description="Polar residues" evidence="11">
    <location>
        <begin position="450"/>
        <end position="460"/>
    </location>
</feature>
<feature type="region of interest" description="Disordered" evidence="11">
    <location>
        <begin position="1"/>
        <end position="66"/>
    </location>
</feature>
<feature type="compositionally biased region" description="Acidic residues" evidence="11">
    <location>
        <begin position="122"/>
        <end position="131"/>
    </location>
</feature>
<protein>
    <recommendedName>
        <fullName evidence="12">C2H2-type domain-containing protein</fullName>
    </recommendedName>
</protein>
<feature type="compositionally biased region" description="Polar residues" evidence="11">
    <location>
        <begin position="400"/>
        <end position="424"/>
    </location>
</feature>
<reference evidence="13 14" key="1">
    <citation type="submission" date="2024-08" db="EMBL/GenBank/DDBJ databases">
        <authorList>
            <person name="Cucini C."/>
            <person name="Frati F."/>
        </authorList>
    </citation>
    <scope>NUCLEOTIDE SEQUENCE [LARGE SCALE GENOMIC DNA]</scope>
</reference>
<evidence type="ECO:0000256" key="5">
    <source>
        <dbReference type="ARBA" id="ARBA00022833"/>
    </source>
</evidence>
<feature type="region of interest" description="Disordered" evidence="11">
    <location>
        <begin position="95"/>
        <end position="164"/>
    </location>
</feature>
<keyword evidence="14" id="KW-1185">Reference proteome</keyword>
<keyword evidence="4 10" id="KW-0863">Zinc-finger</keyword>
<evidence type="ECO:0000313" key="13">
    <source>
        <dbReference type="EMBL" id="CAL8143843.1"/>
    </source>
</evidence>
<feature type="domain" description="C2H2-type" evidence="12">
    <location>
        <begin position="693"/>
        <end position="720"/>
    </location>
</feature>
<dbReference type="PANTHER" id="PTHR24384:SF189">
    <property type="entry name" value="C2H2-TYPE DOMAIN-CONTAINING PROTEIN-RELATED"/>
    <property type="match status" value="1"/>
</dbReference>
<keyword evidence="3" id="KW-0677">Repeat</keyword>
<feature type="compositionally biased region" description="Acidic residues" evidence="11">
    <location>
        <begin position="650"/>
        <end position="660"/>
    </location>
</feature>
<evidence type="ECO:0000256" key="9">
    <source>
        <dbReference type="ARBA" id="ARBA00023242"/>
    </source>
</evidence>
<feature type="compositionally biased region" description="Low complexity" evidence="11">
    <location>
        <begin position="154"/>
        <end position="164"/>
    </location>
</feature>
<keyword evidence="8" id="KW-0804">Transcription</keyword>
<feature type="compositionally biased region" description="Basic and acidic residues" evidence="11">
    <location>
        <begin position="621"/>
        <end position="633"/>
    </location>
</feature>
<feature type="domain" description="C2H2-type" evidence="12">
    <location>
        <begin position="280"/>
        <end position="307"/>
    </location>
</feature>
<name>A0ABP1S633_9HEXA</name>
<sequence>MLVERSRSVGPLAPSSTSPVPRHHLPADLSPRSSNSSLLSSNESLLNTSLSVPSPPAKESGNSPGGFSALQRLQYALESNTLFSTYFHETDTEHLEQQISKTFPPLGSPTDSLMNSSNPKDDSDEGAEEMQEDLHDDEHHAPSPHDGNAMGIVSSPTGSPNSTSNNNNLANTIFQCPLCAVVCSSRHDFNEHLVTHSQQHACPKCDFITNTEESLRDHVHEAHGADDVVDMLSDDEVKTPKTNAQGKLKTFKCKHCEHRAVTKKEFWDHTKSHIRQEKMLHCPKCPFVTEYKHHLEYHLRNHFNSKPYQCNKCSYSCVNKSMLNSHLKSHSNVYQYRCSDCSYATKYCHSLKLHLRKYNHNPAMVLNPDGTPNPLPIIDVYGTRRGPKIKRTDPSLEGMATTQPIASSPNKPSKAQKKSATSTPIKKEKTEKQRQLDARDLSPKLASSPRCVSSMPNHPASTPPLKRLRTESGDSDVEMRIPSHHHPLMQNGKVPQLPQAPISPSSIALILQQSGLEQRKEMGGGFQHSSPNPLEIYNAALNQYLLNPMFHMAAASPLTQELAQQMANDQQTKLLAQLLQSRMMQPQQMQQQLNANVANDLRANKHINLSNMNGGGTTPLDLRKNDDMSDDLKKRKRKGKALRYERRFSEEEEEEEEEGALDFSNNNNNAFQVNRERKGYDSPTDLSVTNCNYMCKYCEITFPDRELFAMHMNFHSGDMDPFLCRSCGKKSKDKIAFYKHVATDPH</sequence>
<evidence type="ECO:0000256" key="6">
    <source>
        <dbReference type="ARBA" id="ARBA00023015"/>
    </source>
</evidence>
<evidence type="ECO:0000256" key="10">
    <source>
        <dbReference type="PROSITE-ProRule" id="PRU00042"/>
    </source>
</evidence>
<feature type="compositionally biased region" description="Polar residues" evidence="11">
    <location>
        <begin position="109"/>
        <end position="118"/>
    </location>
</feature>
<feature type="compositionally biased region" description="Low complexity" evidence="11">
    <location>
        <begin position="29"/>
        <end position="51"/>
    </location>
</feature>
<feature type="compositionally biased region" description="Basic and acidic residues" evidence="11">
    <location>
        <begin position="425"/>
        <end position="442"/>
    </location>
</feature>
<proteinExistence type="predicted"/>
<feature type="region of interest" description="Disordered" evidence="11">
    <location>
        <begin position="379"/>
        <end position="476"/>
    </location>
</feature>
<gene>
    <name evidence="13" type="ORF">ODALV1_LOCUS29950</name>
</gene>
<dbReference type="SUPFAM" id="SSF57667">
    <property type="entry name" value="beta-beta-alpha zinc fingers"/>
    <property type="match status" value="2"/>
</dbReference>
<evidence type="ECO:0000256" key="3">
    <source>
        <dbReference type="ARBA" id="ARBA00022737"/>
    </source>
</evidence>
<evidence type="ECO:0000256" key="2">
    <source>
        <dbReference type="ARBA" id="ARBA00022723"/>
    </source>
</evidence>
<evidence type="ECO:0000256" key="8">
    <source>
        <dbReference type="ARBA" id="ARBA00023163"/>
    </source>
</evidence>
<evidence type="ECO:0000313" key="14">
    <source>
        <dbReference type="Proteomes" id="UP001642540"/>
    </source>
</evidence>
<dbReference type="EMBL" id="CAXLJM020000160">
    <property type="protein sequence ID" value="CAL8143843.1"/>
    <property type="molecule type" value="Genomic_DNA"/>
</dbReference>
<dbReference type="PROSITE" id="PS00028">
    <property type="entry name" value="ZINC_FINGER_C2H2_1"/>
    <property type="match status" value="3"/>
</dbReference>
<dbReference type="Pfam" id="PF00096">
    <property type="entry name" value="zf-C2H2"/>
    <property type="match status" value="2"/>
</dbReference>
<accession>A0ABP1S633</accession>
<dbReference type="SMART" id="SM00355">
    <property type="entry name" value="ZnF_C2H2"/>
    <property type="match status" value="8"/>
</dbReference>
<evidence type="ECO:0000256" key="4">
    <source>
        <dbReference type="ARBA" id="ARBA00022771"/>
    </source>
</evidence>
<comment type="subcellular location">
    <subcellularLocation>
        <location evidence="1">Nucleus</location>
    </subcellularLocation>
</comment>
<dbReference type="InterPro" id="IPR036236">
    <property type="entry name" value="Znf_C2H2_sf"/>
</dbReference>
<feature type="region of interest" description="Disordered" evidence="11">
    <location>
        <begin position="608"/>
        <end position="667"/>
    </location>
</feature>
<feature type="compositionally biased region" description="Basic and acidic residues" evidence="11">
    <location>
        <begin position="132"/>
        <end position="143"/>
    </location>
</feature>
<evidence type="ECO:0000256" key="1">
    <source>
        <dbReference type="ARBA" id="ARBA00004123"/>
    </source>
</evidence>
<keyword evidence="2" id="KW-0479">Metal-binding</keyword>